<dbReference type="Proteomes" id="UP000184073">
    <property type="component" value="Unassembled WGS sequence"/>
</dbReference>
<accession>A0A1L9PMM7</accession>
<gene>
    <name evidence="2" type="ORF">ASPVEDRAFT_131828</name>
</gene>
<reference evidence="3" key="1">
    <citation type="journal article" date="2017" name="Genome Biol.">
        <title>Comparative genomics reveals high biological diversity and specific adaptations in the industrially and medically important fungal genus Aspergillus.</title>
        <authorList>
            <person name="de Vries R.P."/>
            <person name="Riley R."/>
            <person name="Wiebenga A."/>
            <person name="Aguilar-Osorio G."/>
            <person name="Amillis S."/>
            <person name="Uchima C.A."/>
            <person name="Anderluh G."/>
            <person name="Asadollahi M."/>
            <person name="Askin M."/>
            <person name="Barry K."/>
            <person name="Battaglia E."/>
            <person name="Bayram O."/>
            <person name="Benocci T."/>
            <person name="Braus-Stromeyer S.A."/>
            <person name="Caldana C."/>
            <person name="Canovas D."/>
            <person name="Cerqueira G.C."/>
            <person name="Chen F."/>
            <person name="Chen W."/>
            <person name="Choi C."/>
            <person name="Clum A."/>
            <person name="Dos Santos R.A."/>
            <person name="Damasio A.R."/>
            <person name="Diallinas G."/>
            <person name="Emri T."/>
            <person name="Fekete E."/>
            <person name="Flipphi M."/>
            <person name="Freyberg S."/>
            <person name="Gallo A."/>
            <person name="Gournas C."/>
            <person name="Habgood R."/>
            <person name="Hainaut M."/>
            <person name="Harispe M.L."/>
            <person name="Henrissat B."/>
            <person name="Hilden K.S."/>
            <person name="Hope R."/>
            <person name="Hossain A."/>
            <person name="Karabika E."/>
            <person name="Karaffa L."/>
            <person name="Karanyi Z."/>
            <person name="Krasevec N."/>
            <person name="Kuo A."/>
            <person name="Kusch H."/>
            <person name="LaButti K."/>
            <person name="Lagendijk E.L."/>
            <person name="Lapidus A."/>
            <person name="Levasseur A."/>
            <person name="Lindquist E."/>
            <person name="Lipzen A."/>
            <person name="Logrieco A.F."/>
            <person name="MacCabe A."/>
            <person name="Maekelae M.R."/>
            <person name="Malavazi I."/>
            <person name="Melin P."/>
            <person name="Meyer V."/>
            <person name="Mielnichuk N."/>
            <person name="Miskei M."/>
            <person name="Molnar A.P."/>
            <person name="Mule G."/>
            <person name="Ngan C.Y."/>
            <person name="Orejas M."/>
            <person name="Orosz E."/>
            <person name="Ouedraogo J.P."/>
            <person name="Overkamp K.M."/>
            <person name="Park H.-S."/>
            <person name="Perrone G."/>
            <person name="Piumi F."/>
            <person name="Punt P.J."/>
            <person name="Ram A.F."/>
            <person name="Ramon A."/>
            <person name="Rauscher S."/>
            <person name="Record E."/>
            <person name="Riano-Pachon D.M."/>
            <person name="Robert V."/>
            <person name="Roehrig J."/>
            <person name="Ruller R."/>
            <person name="Salamov A."/>
            <person name="Salih N.S."/>
            <person name="Samson R.A."/>
            <person name="Sandor E."/>
            <person name="Sanguinetti M."/>
            <person name="Schuetze T."/>
            <person name="Sepcic K."/>
            <person name="Shelest E."/>
            <person name="Sherlock G."/>
            <person name="Sophianopoulou V."/>
            <person name="Squina F.M."/>
            <person name="Sun H."/>
            <person name="Susca A."/>
            <person name="Todd R.B."/>
            <person name="Tsang A."/>
            <person name="Unkles S.E."/>
            <person name="van de Wiele N."/>
            <person name="van Rossen-Uffink D."/>
            <person name="Oliveira J.V."/>
            <person name="Vesth T.C."/>
            <person name="Visser J."/>
            <person name="Yu J.-H."/>
            <person name="Zhou M."/>
            <person name="Andersen M.R."/>
            <person name="Archer D.B."/>
            <person name="Baker S.E."/>
            <person name="Benoit I."/>
            <person name="Brakhage A.A."/>
            <person name="Braus G.H."/>
            <person name="Fischer R."/>
            <person name="Frisvad J.C."/>
            <person name="Goldman G.H."/>
            <person name="Houbraken J."/>
            <person name="Oakley B."/>
            <person name="Pocsi I."/>
            <person name="Scazzocchio C."/>
            <person name="Seiboth B."/>
            <person name="vanKuyk P.A."/>
            <person name="Wortman J."/>
            <person name="Dyer P.S."/>
            <person name="Grigoriev I.V."/>
        </authorList>
    </citation>
    <scope>NUCLEOTIDE SEQUENCE [LARGE SCALE GENOMIC DNA]</scope>
    <source>
        <strain evidence="3">CBS 583.65</strain>
    </source>
</reference>
<organism evidence="2 3">
    <name type="scientific">Aspergillus versicolor CBS 583.65</name>
    <dbReference type="NCBI Taxonomy" id="1036611"/>
    <lineage>
        <taxon>Eukaryota</taxon>
        <taxon>Fungi</taxon>
        <taxon>Dikarya</taxon>
        <taxon>Ascomycota</taxon>
        <taxon>Pezizomycotina</taxon>
        <taxon>Eurotiomycetes</taxon>
        <taxon>Eurotiomycetidae</taxon>
        <taxon>Eurotiales</taxon>
        <taxon>Aspergillaceae</taxon>
        <taxon>Aspergillus</taxon>
        <taxon>Aspergillus subgen. Nidulantes</taxon>
    </lineage>
</organism>
<dbReference type="EMBL" id="KV878129">
    <property type="protein sequence ID" value="OJJ02789.1"/>
    <property type="molecule type" value="Genomic_DNA"/>
</dbReference>
<dbReference type="AlphaFoldDB" id="A0A1L9PMM7"/>
<evidence type="ECO:0000256" key="1">
    <source>
        <dbReference type="SAM" id="MobiDB-lite"/>
    </source>
</evidence>
<protein>
    <recommendedName>
        <fullName evidence="4">Arrestin C-terminal-like domain-containing protein</fullName>
    </recommendedName>
</protein>
<evidence type="ECO:0008006" key="4">
    <source>
        <dbReference type="Google" id="ProtNLM"/>
    </source>
</evidence>
<dbReference type="RefSeq" id="XP_040668551.1">
    <property type="nucleotide sequence ID" value="XM_040806865.1"/>
</dbReference>
<feature type="region of interest" description="Disordered" evidence="1">
    <location>
        <begin position="401"/>
        <end position="423"/>
    </location>
</feature>
<feature type="region of interest" description="Disordered" evidence="1">
    <location>
        <begin position="107"/>
        <end position="127"/>
    </location>
</feature>
<proteinExistence type="predicted"/>
<dbReference type="OrthoDB" id="2333384at2759"/>
<keyword evidence="3" id="KW-1185">Reference proteome</keyword>
<dbReference type="VEuPathDB" id="FungiDB:ASPVEDRAFT_131828"/>
<evidence type="ECO:0000313" key="2">
    <source>
        <dbReference type="EMBL" id="OJJ02789.1"/>
    </source>
</evidence>
<sequence>SMSVAGPYLKIVLDRDPNGKPYKPGDTISGRVCRTIPTVAPHANLTVTLYGRSTSELSDSKDSLDCLGPPVRYVLLAGGAVHIPRSGEGESWPFVITIPALVSDIRSPSQKKHYPDPGGTPGAPFPPPGTFDFEAEAILSGTSIKYHVEAQLELVHQRNGRDVRDTVTAKTTIGLRNIHIGAPIADFSMETSMTPQCSISTYRLVPGVGELSFSQNLRESLNSSKVPRFTFRIVLSLPSILQVGNGNTIPVSITIVPNLQCTSKIIHGVPQEILIKALRLKVKPCTVVRVERSSESTTSPGRNIIPFGAVSSLGPQGRTISIIPGIETESTPLNIGEMLRVNTAQSNLHPDFLTYNISRTHSLRWELDGSVAGEDFSVKSSSGSVKVLPAPGEVAEPAALEGLGGEELPGYSKVKDPPPAYNA</sequence>
<feature type="non-terminal residue" evidence="2">
    <location>
        <position position="1"/>
    </location>
</feature>
<evidence type="ECO:0000313" key="3">
    <source>
        <dbReference type="Proteomes" id="UP000184073"/>
    </source>
</evidence>
<name>A0A1L9PMM7_ASPVE</name>
<dbReference type="GeneID" id="63722376"/>